<name>A0A6S6THD7_9BACT</name>
<keyword evidence="1" id="KW-0812">Transmembrane</keyword>
<reference evidence="2" key="1">
    <citation type="submission" date="2020-01" db="EMBL/GenBank/DDBJ databases">
        <authorList>
            <person name="Meier V. D."/>
            <person name="Meier V D."/>
        </authorList>
    </citation>
    <scope>NUCLEOTIDE SEQUENCE</scope>
    <source>
        <strain evidence="2">HLG_WM_MAG_12</strain>
    </source>
</reference>
<dbReference type="InterPro" id="IPR037185">
    <property type="entry name" value="EmrE-like"/>
</dbReference>
<feature type="transmembrane region" description="Helical" evidence="1">
    <location>
        <begin position="66"/>
        <end position="88"/>
    </location>
</feature>
<evidence type="ECO:0000256" key="1">
    <source>
        <dbReference type="SAM" id="Phobius"/>
    </source>
</evidence>
<keyword evidence="1" id="KW-0472">Membrane</keyword>
<gene>
    <name evidence="2" type="ORF">HELGO_WM25086</name>
</gene>
<protein>
    <recommendedName>
        <fullName evidence="3">EamA domain-containing protein</fullName>
    </recommendedName>
</protein>
<dbReference type="AlphaFoldDB" id="A0A6S6THD7"/>
<evidence type="ECO:0008006" key="3">
    <source>
        <dbReference type="Google" id="ProtNLM"/>
    </source>
</evidence>
<feature type="non-terminal residue" evidence="2">
    <location>
        <position position="150"/>
    </location>
</feature>
<sequence length="150" mass="16812">MIAFILSFFAGSLQSVRNGLSKDLAEGISPHSVTFLRFFFALPVVGIYIAILFLFGLELGTFTSKFWIFCIGIVFAQSIATSLLVYLFEFEFFTLSVTLSKIEAIFVAIIGSFFFSEYLSVFGWVMVIFSVLGIIILTIPKLKTQQKINL</sequence>
<proteinExistence type="predicted"/>
<organism evidence="2">
    <name type="scientific">uncultured Campylobacterales bacterium</name>
    <dbReference type="NCBI Taxonomy" id="352960"/>
    <lineage>
        <taxon>Bacteria</taxon>
        <taxon>Pseudomonadati</taxon>
        <taxon>Campylobacterota</taxon>
        <taxon>Epsilonproteobacteria</taxon>
        <taxon>Campylobacterales</taxon>
        <taxon>environmental samples</taxon>
    </lineage>
</organism>
<keyword evidence="1" id="KW-1133">Transmembrane helix</keyword>
<dbReference type="EMBL" id="CACVAW010000062">
    <property type="protein sequence ID" value="CAA6814832.1"/>
    <property type="molecule type" value="Genomic_DNA"/>
</dbReference>
<accession>A0A6S6THD7</accession>
<feature type="transmembrane region" description="Helical" evidence="1">
    <location>
        <begin position="121"/>
        <end position="139"/>
    </location>
</feature>
<feature type="transmembrane region" description="Helical" evidence="1">
    <location>
        <begin position="37"/>
        <end position="59"/>
    </location>
</feature>
<evidence type="ECO:0000313" key="2">
    <source>
        <dbReference type="EMBL" id="CAA6814832.1"/>
    </source>
</evidence>
<dbReference type="SUPFAM" id="SSF103481">
    <property type="entry name" value="Multidrug resistance efflux transporter EmrE"/>
    <property type="match status" value="1"/>
</dbReference>